<dbReference type="Proteomes" id="UP001374535">
    <property type="component" value="Chromosome 1"/>
</dbReference>
<dbReference type="AlphaFoldDB" id="A0AAQ3PED5"/>
<reference evidence="2 3" key="1">
    <citation type="journal article" date="2023" name="Life. Sci Alliance">
        <title>Evolutionary insights into 3D genome organization and epigenetic landscape of Vigna mungo.</title>
        <authorList>
            <person name="Junaid A."/>
            <person name="Singh B."/>
            <person name="Bhatia S."/>
        </authorList>
    </citation>
    <scope>NUCLEOTIDE SEQUENCE [LARGE SCALE GENOMIC DNA]</scope>
    <source>
        <strain evidence="2">Urdbean</strain>
    </source>
</reference>
<feature type="transmembrane region" description="Helical" evidence="1">
    <location>
        <begin position="76"/>
        <end position="98"/>
    </location>
</feature>
<accession>A0AAQ3PED5</accession>
<evidence type="ECO:0000313" key="3">
    <source>
        <dbReference type="Proteomes" id="UP001374535"/>
    </source>
</evidence>
<dbReference type="EMBL" id="CP144700">
    <property type="protein sequence ID" value="WVZ25205.1"/>
    <property type="molecule type" value="Genomic_DNA"/>
</dbReference>
<name>A0AAQ3PED5_VIGMU</name>
<sequence>MRARSPWKSSIMSFSFFPNPLTTDVLVRSADDPGPHPGKLRFAAFDRSSASSFPFITFTRFSTSATSLSIRARTSFIALAVCAVLLSSFASCSFLYSISTLLMSSFTSSTSSKNLSRFTLSFPASTSSRYACSFRSLYFLNEFEKRSFIFLPSFFPNYLKPSFVLFLTWDILHAMIKILRSMC</sequence>
<evidence type="ECO:0000256" key="1">
    <source>
        <dbReference type="SAM" id="Phobius"/>
    </source>
</evidence>
<evidence type="ECO:0008006" key="4">
    <source>
        <dbReference type="Google" id="ProtNLM"/>
    </source>
</evidence>
<protein>
    <recommendedName>
        <fullName evidence="4">Transmembrane protein</fullName>
    </recommendedName>
</protein>
<gene>
    <name evidence="2" type="ORF">V8G54_003749</name>
</gene>
<organism evidence="2 3">
    <name type="scientific">Vigna mungo</name>
    <name type="common">Black gram</name>
    <name type="synonym">Phaseolus mungo</name>
    <dbReference type="NCBI Taxonomy" id="3915"/>
    <lineage>
        <taxon>Eukaryota</taxon>
        <taxon>Viridiplantae</taxon>
        <taxon>Streptophyta</taxon>
        <taxon>Embryophyta</taxon>
        <taxon>Tracheophyta</taxon>
        <taxon>Spermatophyta</taxon>
        <taxon>Magnoliopsida</taxon>
        <taxon>eudicotyledons</taxon>
        <taxon>Gunneridae</taxon>
        <taxon>Pentapetalae</taxon>
        <taxon>rosids</taxon>
        <taxon>fabids</taxon>
        <taxon>Fabales</taxon>
        <taxon>Fabaceae</taxon>
        <taxon>Papilionoideae</taxon>
        <taxon>50 kb inversion clade</taxon>
        <taxon>NPAAA clade</taxon>
        <taxon>indigoferoid/millettioid clade</taxon>
        <taxon>Phaseoleae</taxon>
        <taxon>Vigna</taxon>
    </lineage>
</organism>
<keyword evidence="1" id="KW-0472">Membrane</keyword>
<proteinExistence type="predicted"/>
<evidence type="ECO:0000313" key="2">
    <source>
        <dbReference type="EMBL" id="WVZ25205.1"/>
    </source>
</evidence>
<keyword evidence="1" id="KW-1133">Transmembrane helix</keyword>
<feature type="transmembrane region" description="Helical" evidence="1">
    <location>
        <begin position="158"/>
        <end position="179"/>
    </location>
</feature>
<keyword evidence="1" id="KW-0812">Transmembrane</keyword>
<keyword evidence="3" id="KW-1185">Reference proteome</keyword>